<feature type="region of interest" description="Disordered" evidence="1">
    <location>
        <begin position="202"/>
        <end position="221"/>
    </location>
</feature>
<evidence type="ECO:0000313" key="2">
    <source>
        <dbReference type="EMBL" id="KAK9802901.1"/>
    </source>
</evidence>
<gene>
    <name evidence="2" type="ORF">WJX73_003771</name>
</gene>
<name>A0AAW1P1X9_9CHLO</name>
<organism evidence="2 3">
    <name type="scientific">Symbiochloris irregularis</name>
    <dbReference type="NCBI Taxonomy" id="706552"/>
    <lineage>
        <taxon>Eukaryota</taxon>
        <taxon>Viridiplantae</taxon>
        <taxon>Chlorophyta</taxon>
        <taxon>core chlorophytes</taxon>
        <taxon>Trebouxiophyceae</taxon>
        <taxon>Trebouxiales</taxon>
        <taxon>Trebouxiaceae</taxon>
        <taxon>Symbiochloris</taxon>
    </lineage>
</organism>
<dbReference type="Proteomes" id="UP001465755">
    <property type="component" value="Unassembled WGS sequence"/>
</dbReference>
<comment type="caution">
    <text evidence="2">The sequence shown here is derived from an EMBL/GenBank/DDBJ whole genome shotgun (WGS) entry which is preliminary data.</text>
</comment>
<dbReference type="AlphaFoldDB" id="A0AAW1P1X9"/>
<dbReference type="EMBL" id="JALJOQ010000065">
    <property type="protein sequence ID" value="KAK9802901.1"/>
    <property type="molecule type" value="Genomic_DNA"/>
</dbReference>
<evidence type="ECO:0000256" key="1">
    <source>
        <dbReference type="SAM" id="MobiDB-lite"/>
    </source>
</evidence>
<protein>
    <submittedName>
        <fullName evidence="2">Uncharacterized protein</fullName>
    </submittedName>
</protein>
<accession>A0AAW1P1X9</accession>
<sequence>MTDSELRSSILGPDFGRSECSLCDQLKFMIDSLPLPAYLRHWYTTVVVLRTAKRSTSRQTGLRTAVVATPPAELCQGAMVVMQYSRSQSPIQSLLHSQKDLVVPIVGMQSSRSAQRALGLQEALQLGNFSEALDAIVILKERRTRALAECFVSVITHTSFIEEIFGYMLKADDPLLPSIYLQFIMLVDGCMRPRRIPPLPLLYGQSSSGPDSSRSQALPHAHDPQHHDALMIFSSAGQHLVVPENDIQEDRLGQTDHLAGMQLSAPAAHDARHQAPGSSAADMDIAANCPSLMELIEELCGMDDACLDPAHNASSSRAA</sequence>
<evidence type="ECO:0000313" key="3">
    <source>
        <dbReference type="Proteomes" id="UP001465755"/>
    </source>
</evidence>
<keyword evidence="3" id="KW-1185">Reference proteome</keyword>
<feature type="compositionally biased region" description="Low complexity" evidence="1">
    <location>
        <begin position="206"/>
        <end position="215"/>
    </location>
</feature>
<proteinExistence type="predicted"/>
<reference evidence="2 3" key="1">
    <citation type="journal article" date="2024" name="Nat. Commun.">
        <title>Phylogenomics reveals the evolutionary origins of lichenization in chlorophyte algae.</title>
        <authorList>
            <person name="Puginier C."/>
            <person name="Libourel C."/>
            <person name="Otte J."/>
            <person name="Skaloud P."/>
            <person name="Haon M."/>
            <person name="Grisel S."/>
            <person name="Petersen M."/>
            <person name="Berrin J.G."/>
            <person name="Delaux P.M."/>
            <person name="Dal Grande F."/>
            <person name="Keller J."/>
        </authorList>
    </citation>
    <scope>NUCLEOTIDE SEQUENCE [LARGE SCALE GENOMIC DNA]</scope>
    <source>
        <strain evidence="2 3">SAG 2036</strain>
    </source>
</reference>